<dbReference type="EMBL" id="JAOBTW010000004">
    <property type="protein sequence ID" value="MDZ7281209.1"/>
    <property type="molecule type" value="Genomic_DNA"/>
</dbReference>
<dbReference type="PROSITE" id="PS00175">
    <property type="entry name" value="PG_MUTASE"/>
    <property type="match status" value="1"/>
</dbReference>
<evidence type="ECO:0000313" key="4">
    <source>
        <dbReference type="Proteomes" id="UP001292182"/>
    </source>
</evidence>
<evidence type="ECO:0000313" key="3">
    <source>
        <dbReference type="EMBL" id="MDZ7281209.1"/>
    </source>
</evidence>
<dbReference type="SMART" id="SM00855">
    <property type="entry name" value="PGAM"/>
    <property type="match status" value="1"/>
</dbReference>
<gene>
    <name evidence="3" type="ORF">N4G62_04100</name>
</gene>
<evidence type="ECO:0000256" key="2">
    <source>
        <dbReference type="ARBA" id="ARBA00023235"/>
    </source>
</evidence>
<dbReference type="PANTHER" id="PTHR48100">
    <property type="entry name" value="BROAD-SPECIFICITY PHOSPHATASE YOR283W-RELATED"/>
    <property type="match status" value="1"/>
</dbReference>
<name>A0ABU5LMP3_9SPHN</name>
<dbReference type="InterPro" id="IPR001345">
    <property type="entry name" value="PG/BPGM_mutase_AS"/>
</dbReference>
<keyword evidence="4" id="KW-1185">Reference proteome</keyword>
<dbReference type="RefSeq" id="WP_219018111.1">
    <property type="nucleotide sequence ID" value="NZ_CP079203.1"/>
</dbReference>
<organism evidence="3 4">
    <name type="scientific">Sphingomonas sanguinis</name>
    <dbReference type="NCBI Taxonomy" id="33051"/>
    <lineage>
        <taxon>Bacteria</taxon>
        <taxon>Pseudomonadati</taxon>
        <taxon>Pseudomonadota</taxon>
        <taxon>Alphaproteobacteria</taxon>
        <taxon>Sphingomonadales</taxon>
        <taxon>Sphingomonadaceae</taxon>
        <taxon>Sphingomonas</taxon>
    </lineage>
</organism>
<dbReference type="Proteomes" id="UP001292182">
    <property type="component" value="Unassembled WGS sequence"/>
</dbReference>
<dbReference type="Pfam" id="PF00300">
    <property type="entry name" value="His_Phos_1"/>
    <property type="match status" value="1"/>
</dbReference>
<dbReference type="InterPro" id="IPR050275">
    <property type="entry name" value="PGM_Phosphatase"/>
</dbReference>
<reference evidence="4" key="1">
    <citation type="submission" date="2023-07" db="EMBL/GenBank/DDBJ databases">
        <title>Whole genome sequence analysis of rice epiphytic Sphingomonas sanguinis OsEp_Plm_15B2.</title>
        <authorList>
            <person name="Sahu K.P."/>
            <person name="Asharani P."/>
            <person name="Reddy B."/>
            <person name="Kumar A."/>
        </authorList>
    </citation>
    <scope>NUCLEOTIDE SEQUENCE [LARGE SCALE GENOMIC DNA]</scope>
    <source>
        <strain evidence="4">OsEp_Plm_15B2</strain>
    </source>
</reference>
<evidence type="ECO:0000256" key="1">
    <source>
        <dbReference type="ARBA" id="ARBA00023152"/>
    </source>
</evidence>
<keyword evidence="1" id="KW-0324">Glycolysis</keyword>
<protein>
    <submittedName>
        <fullName evidence="3">Histidine phosphatase family protein</fullName>
    </submittedName>
</protein>
<dbReference type="PANTHER" id="PTHR48100:SF1">
    <property type="entry name" value="HISTIDINE PHOSPHATASE FAMILY PROTEIN-RELATED"/>
    <property type="match status" value="1"/>
</dbReference>
<keyword evidence="2" id="KW-0413">Isomerase</keyword>
<sequence length="218" mass="23416">MTSRPVPPARPSVRRGRDYIARHGETVFNRIGRIQGDRVDLHTPLTRQGFAQAEALGEVLHERLGTAPALTLWSSPTGRALQTLAVIAEHLALAWHDTRQDIRLIELGFGSWSGQDSAALAAIHGSIVHPHGMAVGAPDGERYAAMAARLSAWMADTAEHDGDRLILMHGLSSRVLRGLLLGLPDDSHCGVPVAERLPQGSIVMIEGGVETVIHRAGP</sequence>
<dbReference type="CDD" id="cd07067">
    <property type="entry name" value="HP_PGM_like"/>
    <property type="match status" value="1"/>
</dbReference>
<dbReference type="InterPro" id="IPR013078">
    <property type="entry name" value="His_Pase_superF_clade-1"/>
</dbReference>
<accession>A0ABU5LMP3</accession>
<comment type="caution">
    <text evidence="3">The sequence shown here is derived from an EMBL/GenBank/DDBJ whole genome shotgun (WGS) entry which is preliminary data.</text>
</comment>
<proteinExistence type="predicted"/>